<dbReference type="InterPro" id="IPR001075">
    <property type="entry name" value="NIF_FeS_clus_asmbl_NifU_C"/>
</dbReference>
<dbReference type="Proteomes" id="UP001155034">
    <property type="component" value="Unassembled WGS sequence"/>
</dbReference>
<accession>A0A840D6X2</accession>
<evidence type="ECO:0000313" key="4">
    <source>
        <dbReference type="EMBL" id="MCS3678003.1"/>
    </source>
</evidence>
<dbReference type="Proteomes" id="UP001155110">
    <property type="component" value="Unassembled WGS sequence"/>
</dbReference>
<dbReference type="Proteomes" id="UP001155010">
    <property type="component" value="Unassembled WGS sequence"/>
</dbReference>
<name>A0A840D6X2_9BACT</name>
<evidence type="ECO:0000313" key="6">
    <source>
        <dbReference type="EMBL" id="MCS3864910.1"/>
    </source>
</evidence>
<dbReference type="RefSeq" id="WP_011403584.1">
    <property type="nucleotide sequence ID" value="NZ_CALTRY010000010.1"/>
</dbReference>
<dbReference type="Proteomes" id="UP001155144">
    <property type="component" value="Unassembled WGS sequence"/>
</dbReference>
<dbReference type="Pfam" id="PF01106">
    <property type="entry name" value="NifU"/>
    <property type="match status" value="1"/>
</dbReference>
<evidence type="ECO:0000313" key="5">
    <source>
        <dbReference type="EMBL" id="MCS3711653.1"/>
    </source>
</evidence>
<dbReference type="OMA" id="SCPMSTL"/>
<sequence length="101" mass="10744">MSDDVPSSPDTEDGSSPHIDPELRDNIEEALDTIRPYLMADGGSVRLLNVTADYVVELELLGACGSCPMSTMTLRAGIEQALKRSVPKVKRVEAVNATAAA</sequence>
<dbReference type="EMBL" id="JANUAE010000016">
    <property type="protein sequence ID" value="MCS3711653.1"/>
    <property type="molecule type" value="Genomic_DNA"/>
</dbReference>
<evidence type="ECO:0000256" key="1">
    <source>
        <dbReference type="ARBA" id="ARBA00006420"/>
    </source>
</evidence>
<organism evidence="9 11">
    <name type="scientific">Salinibacter ruber</name>
    <dbReference type="NCBI Taxonomy" id="146919"/>
    <lineage>
        <taxon>Bacteria</taxon>
        <taxon>Pseudomonadati</taxon>
        <taxon>Rhodothermota</taxon>
        <taxon>Rhodothermia</taxon>
        <taxon>Rhodothermales</taxon>
        <taxon>Salinibacteraceae</taxon>
        <taxon>Salinibacter</taxon>
    </lineage>
</organism>
<dbReference type="EMBL" id="JANUBB010000008">
    <property type="protein sequence ID" value="MCS3952221.1"/>
    <property type="molecule type" value="Genomic_DNA"/>
</dbReference>
<protein>
    <submittedName>
        <fullName evidence="9">Fe-S cluster biogenesis protein NfuA</fullName>
    </submittedName>
</protein>
<dbReference type="Proteomes" id="UP001155057">
    <property type="component" value="Unassembled WGS sequence"/>
</dbReference>
<reference evidence="9" key="1">
    <citation type="submission" date="2022-08" db="EMBL/GenBank/DDBJ databases">
        <title>Genomic Encyclopedia of Type Strains, Phase V (KMG-V): Genome sequencing to study the core and pangenomes of soil and plant-associated prokaryotes.</title>
        <authorList>
            <person name="Whitman W."/>
        </authorList>
    </citation>
    <scope>NUCLEOTIDE SEQUENCE</scope>
    <source>
        <strain evidence="4">0</strain>
        <strain evidence="6">SP2016B</strain>
        <strain evidence="7">SP2017</strain>
        <strain evidence="10">SP3002</strain>
        <strain evidence="8">SP3012</strain>
        <strain evidence="9">SP3026</strain>
        <strain evidence="5">SP3049</strain>
    </source>
</reference>
<proteinExistence type="inferred from homology"/>
<evidence type="ECO:0000256" key="2">
    <source>
        <dbReference type="SAM" id="MobiDB-lite"/>
    </source>
</evidence>
<evidence type="ECO:0000313" key="8">
    <source>
        <dbReference type="EMBL" id="MCS4036401.1"/>
    </source>
</evidence>
<gene>
    <name evidence="9" type="ORF">GGP45_001779</name>
    <name evidence="5" type="ORF">GGP61_003286</name>
    <name evidence="4" type="ORF">GGP71_001931</name>
    <name evidence="6" type="ORF">GGP82_001459</name>
    <name evidence="7" type="ORF">GGP83_002184</name>
    <name evidence="10" type="ORF">GGP99_000264</name>
    <name evidence="8" type="ORF">GGQ01_001462</name>
</gene>
<dbReference type="Proteomes" id="UP001155027">
    <property type="component" value="Unassembled WGS sequence"/>
</dbReference>
<dbReference type="GO" id="GO:0051536">
    <property type="term" value="F:iron-sulfur cluster binding"/>
    <property type="evidence" value="ECO:0007669"/>
    <property type="project" value="InterPro"/>
</dbReference>
<dbReference type="AlphaFoldDB" id="A0A840D6X2"/>
<dbReference type="SUPFAM" id="SSF117916">
    <property type="entry name" value="Fe-S cluster assembly (FSCA) domain-like"/>
    <property type="match status" value="1"/>
</dbReference>
<feature type="domain" description="NIF system FeS cluster assembly NifU C-terminal" evidence="3">
    <location>
        <begin position="27"/>
        <end position="93"/>
    </location>
</feature>
<dbReference type="GeneID" id="83727743"/>
<evidence type="ECO:0000313" key="11">
    <source>
        <dbReference type="Proteomes" id="UP001155144"/>
    </source>
</evidence>
<evidence type="ECO:0000313" key="10">
    <source>
        <dbReference type="EMBL" id="MCS4156333.1"/>
    </source>
</evidence>
<evidence type="ECO:0000313" key="7">
    <source>
        <dbReference type="EMBL" id="MCS3952221.1"/>
    </source>
</evidence>
<dbReference type="EMBL" id="JANTZM010000001">
    <property type="protein sequence ID" value="MCS4156333.1"/>
    <property type="molecule type" value="Genomic_DNA"/>
</dbReference>
<dbReference type="EMBL" id="JANUBL010000003">
    <property type="protein sequence ID" value="MCS4121426.1"/>
    <property type="molecule type" value="Genomic_DNA"/>
</dbReference>
<dbReference type="InterPro" id="IPR034904">
    <property type="entry name" value="FSCA_dom_sf"/>
</dbReference>
<dbReference type="PANTHER" id="PTHR11178:SF25">
    <property type="entry name" value="NIFU-LIKE PROTEIN 3, CHLOROPLASTIC"/>
    <property type="match status" value="1"/>
</dbReference>
<feature type="region of interest" description="Disordered" evidence="2">
    <location>
        <begin position="1"/>
        <end position="23"/>
    </location>
</feature>
<comment type="caution">
    <text evidence="9">The sequence shown here is derived from an EMBL/GenBank/DDBJ whole genome shotgun (WGS) entry which is preliminary data.</text>
</comment>
<evidence type="ECO:0000259" key="3">
    <source>
        <dbReference type="Pfam" id="PF01106"/>
    </source>
</evidence>
<dbReference type="EMBL" id="JANUAU010000005">
    <property type="protein sequence ID" value="MCS3678003.1"/>
    <property type="molecule type" value="Genomic_DNA"/>
</dbReference>
<dbReference type="EMBL" id="JANTYZ010000003">
    <property type="protein sequence ID" value="MCS3864910.1"/>
    <property type="molecule type" value="Genomic_DNA"/>
</dbReference>
<evidence type="ECO:0000313" key="9">
    <source>
        <dbReference type="EMBL" id="MCS4121426.1"/>
    </source>
</evidence>
<comment type="similarity">
    <text evidence="1">Belongs to the NifU family.</text>
</comment>
<dbReference type="EMBL" id="JANUBF010000008">
    <property type="protein sequence ID" value="MCS4036401.1"/>
    <property type="molecule type" value="Genomic_DNA"/>
</dbReference>
<dbReference type="GO" id="GO:0005506">
    <property type="term" value="F:iron ion binding"/>
    <property type="evidence" value="ECO:0007669"/>
    <property type="project" value="InterPro"/>
</dbReference>
<dbReference type="PANTHER" id="PTHR11178">
    <property type="entry name" value="IRON-SULFUR CLUSTER SCAFFOLD PROTEIN NFU-RELATED"/>
    <property type="match status" value="1"/>
</dbReference>
<dbReference type="Proteomes" id="UP001155040">
    <property type="component" value="Unassembled WGS sequence"/>
</dbReference>
<dbReference type="Gene3D" id="3.30.300.130">
    <property type="entry name" value="Fe-S cluster assembly (FSCA)"/>
    <property type="match status" value="1"/>
</dbReference>
<dbReference type="GO" id="GO:0016226">
    <property type="term" value="P:iron-sulfur cluster assembly"/>
    <property type="evidence" value="ECO:0007669"/>
    <property type="project" value="InterPro"/>
</dbReference>